<gene>
    <name evidence="2" type="ORF">DPMN_091492</name>
</gene>
<accession>A0A9D4L0L6</accession>
<comment type="caution">
    <text evidence="2">The sequence shown here is derived from an EMBL/GenBank/DDBJ whole genome shotgun (WGS) entry which is preliminary data.</text>
</comment>
<dbReference type="Proteomes" id="UP000828390">
    <property type="component" value="Unassembled WGS sequence"/>
</dbReference>
<organism evidence="2 3">
    <name type="scientific">Dreissena polymorpha</name>
    <name type="common">Zebra mussel</name>
    <name type="synonym">Mytilus polymorpha</name>
    <dbReference type="NCBI Taxonomy" id="45954"/>
    <lineage>
        <taxon>Eukaryota</taxon>
        <taxon>Metazoa</taxon>
        <taxon>Spiralia</taxon>
        <taxon>Lophotrochozoa</taxon>
        <taxon>Mollusca</taxon>
        <taxon>Bivalvia</taxon>
        <taxon>Autobranchia</taxon>
        <taxon>Heteroconchia</taxon>
        <taxon>Euheterodonta</taxon>
        <taxon>Imparidentia</taxon>
        <taxon>Neoheterodontei</taxon>
        <taxon>Myida</taxon>
        <taxon>Dreissenoidea</taxon>
        <taxon>Dreissenidae</taxon>
        <taxon>Dreissena</taxon>
    </lineage>
</organism>
<dbReference type="EMBL" id="JAIWYP010000003">
    <property type="protein sequence ID" value="KAH3849099.1"/>
    <property type="molecule type" value="Genomic_DNA"/>
</dbReference>
<sequence length="77" mass="8128">MRAVWLAGWRAGGRAEQAFGLTSSVGRALYYKLEDHRFEPHPGNISCVVIGHKILSTATSPASNSGGAVSGLRSSTQ</sequence>
<evidence type="ECO:0000313" key="2">
    <source>
        <dbReference type="EMBL" id="KAH3849099.1"/>
    </source>
</evidence>
<keyword evidence="3" id="KW-1185">Reference proteome</keyword>
<evidence type="ECO:0000313" key="3">
    <source>
        <dbReference type="Proteomes" id="UP000828390"/>
    </source>
</evidence>
<feature type="region of interest" description="Disordered" evidence="1">
    <location>
        <begin position="58"/>
        <end position="77"/>
    </location>
</feature>
<name>A0A9D4L0L6_DREPO</name>
<evidence type="ECO:0000256" key="1">
    <source>
        <dbReference type="SAM" id="MobiDB-lite"/>
    </source>
</evidence>
<reference evidence="2" key="1">
    <citation type="journal article" date="2019" name="bioRxiv">
        <title>The Genome of the Zebra Mussel, Dreissena polymorpha: A Resource for Invasive Species Research.</title>
        <authorList>
            <person name="McCartney M.A."/>
            <person name="Auch B."/>
            <person name="Kono T."/>
            <person name="Mallez S."/>
            <person name="Zhang Y."/>
            <person name="Obille A."/>
            <person name="Becker A."/>
            <person name="Abrahante J.E."/>
            <person name="Garbe J."/>
            <person name="Badalamenti J.P."/>
            <person name="Herman A."/>
            <person name="Mangelson H."/>
            <person name="Liachko I."/>
            <person name="Sullivan S."/>
            <person name="Sone E.D."/>
            <person name="Koren S."/>
            <person name="Silverstein K.A.T."/>
            <person name="Beckman K.B."/>
            <person name="Gohl D.M."/>
        </authorList>
    </citation>
    <scope>NUCLEOTIDE SEQUENCE</scope>
    <source>
        <strain evidence="2">Duluth1</strain>
        <tissue evidence="2">Whole animal</tissue>
    </source>
</reference>
<dbReference type="AlphaFoldDB" id="A0A9D4L0L6"/>
<proteinExistence type="predicted"/>
<reference evidence="2" key="2">
    <citation type="submission" date="2020-11" db="EMBL/GenBank/DDBJ databases">
        <authorList>
            <person name="McCartney M.A."/>
            <person name="Auch B."/>
            <person name="Kono T."/>
            <person name="Mallez S."/>
            <person name="Becker A."/>
            <person name="Gohl D.M."/>
            <person name="Silverstein K.A.T."/>
            <person name="Koren S."/>
            <person name="Bechman K.B."/>
            <person name="Herman A."/>
            <person name="Abrahante J.E."/>
            <person name="Garbe J."/>
        </authorList>
    </citation>
    <scope>NUCLEOTIDE SEQUENCE</scope>
    <source>
        <strain evidence="2">Duluth1</strain>
        <tissue evidence="2">Whole animal</tissue>
    </source>
</reference>
<protein>
    <submittedName>
        <fullName evidence="2">Uncharacterized protein</fullName>
    </submittedName>
</protein>